<dbReference type="InterPro" id="IPR044550">
    <property type="entry name" value="WzxE"/>
</dbReference>
<feature type="transmembrane region" description="Helical" evidence="6">
    <location>
        <begin position="394"/>
        <end position="413"/>
    </location>
</feature>
<sequence>MKKIYKVTFFSGCYTLLKMAAGFIVSKVIAIYAGPSGMAMLGQLQSIIVIINGLVTAPAGNGLVRYTAENHNQSIVSCIPWWRACLCISCALMLCIIPLVIFCADTISYYVFSTNKYAWLIILGCVVLPFSLANTIISSVLNGKEKYKEFISLGMFSVIISTTLIIILIINYGLTGGLIAIVLGSALSGLVMLIYAMTTSWFKIKYWIGKTDKESLKGIFGYTIMALTTAVTAPIALILVRNIIVEESGWNQAGQWQSVWKISEVYLSVITIALSTYVIPKLSLLKNPIVIKKEVAVLMKNILPIVVLMAAGIYFMRDICITLLFTEEFRAARELFLYQLIGDVIKVAAFIYAYPILTQGKTKIYIISEVLFSFGFVILSLIFVKLYGAQGANIGYMINYILYFIFAFTYTNIISIKKEEAIS</sequence>
<organism evidence="7 8">
    <name type="scientific">Limnobaculum parvum</name>
    <dbReference type="NCBI Taxonomy" id="2172103"/>
    <lineage>
        <taxon>Bacteria</taxon>
        <taxon>Pseudomonadati</taxon>
        <taxon>Pseudomonadota</taxon>
        <taxon>Gammaproteobacteria</taxon>
        <taxon>Enterobacterales</taxon>
        <taxon>Budviciaceae</taxon>
        <taxon>Limnobaculum</taxon>
    </lineage>
</organism>
<evidence type="ECO:0000256" key="1">
    <source>
        <dbReference type="ARBA" id="ARBA00004651"/>
    </source>
</evidence>
<comment type="subcellular location">
    <subcellularLocation>
        <location evidence="1">Cell membrane</location>
        <topology evidence="1">Multi-pass membrane protein</topology>
    </subcellularLocation>
</comment>
<protein>
    <submittedName>
        <fullName evidence="7">O-antigen translocase</fullName>
    </submittedName>
</protein>
<evidence type="ECO:0000313" key="7">
    <source>
        <dbReference type="EMBL" id="AWH89664.1"/>
    </source>
</evidence>
<feature type="transmembrane region" description="Helical" evidence="6">
    <location>
        <begin position="219"/>
        <end position="245"/>
    </location>
</feature>
<dbReference type="InterPro" id="IPR050833">
    <property type="entry name" value="Poly_Biosynth_Transport"/>
</dbReference>
<reference evidence="7 8" key="1">
    <citation type="journal article" date="2019" name="Int. J. Syst. Evol. Microbiol.">
        <title>Limnobaculum parvum gen. nov., sp. nov., isolated from a freshwater lake.</title>
        <authorList>
            <person name="Baek C."/>
            <person name="Shin S.K."/>
            <person name="Yi H."/>
        </authorList>
    </citation>
    <scope>NUCLEOTIDE SEQUENCE [LARGE SCALE GENOMIC DNA]</scope>
    <source>
        <strain evidence="7 8">HYN0051</strain>
    </source>
</reference>
<feature type="transmembrane region" description="Helical" evidence="6">
    <location>
        <begin position="364"/>
        <end position="388"/>
    </location>
</feature>
<dbReference type="OrthoDB" id="9769862at2"/>
<keyword evidence="3 6" id="KW-0812">Transmembrane</keyword>
<keyword evidence="5 6" id="KW-0472">Membrane</keyword>
<feature type="transmembrane region" description="Helical" evidence="6">
    <location>
        <begin position="117"/>
        <end position="141"/>
    </location>
</feature>
<dbReference type="EMBL" id="CP029185">
    <property type="protein sequence ID" value="AWH89664.1"/>
    <property type="molecule type" value="Genomic_DNA"/>
</dbReference>
<dbReference type="RefSeq" id="WP_108901707.1">
    <property type="nucleotide sequence ID" value="NZ_CP029185.2"/>
</dbReference>
<dbReference type="Proteomes" id="UP000244908">
    <property type="component" value="Chromosome"/>
</dbReference>
<proteinExistence type="predicted"/>
<evidence type="ECO:0000256" key="6">
    <source>
        <dbReference type="SAM" id="Phobius"/>
    </source>
</evidence>
<evidence type="ECO:0000256" key="4">
    <source>
        <dbReference type="ARBA" id="ARBA00022989"/>
    </source>
</evidence>
<feature type="transmembrane region" description="Helical" evidence="6">
    <location>
        <begin position="153"/>
        <end position="172"/>
    </location>
</feature>
<dbReference type="KEGG" id="lpv:HYN51_14565"/>
<dbReference type="GO" id="GO:0005886">
    <property type="term" value="C:plasma membrane"/>
    <property type="evidence" value="ECO:0007669"/>
    <property type="project" value="UniProtKB-SubCell"/>
</dbReference>
<evidence type="ECO:0000313" key="8">
    <source>
        <dbReference type="Proteomes" id="UP000244908"/>
    </source>
</evidence>
<dbReference type="PANTHER" id="PTHR30250:SF30">
    <property type="entry name" value="LIPID III FLIPPASE"/>
    <property type="match status" value="1"/>
</dbReference>
<feature type="transmembrane region" description="Helical" evidence="6">
    <location>
        <begin position="85"/>
        <end position="111"/>
    </location>
</feature>
<dbReference type="PANTHER" id="PTHR30250">
    <property type="entry name" value="PST FAMILY PREDICTED COLANIC ACID TRANSPORTER"/>
    <property type="match status" value="1"/>
</dbReference>
<gene>
    <name evidence="7" type="ORF">HYN51_14565</name>
</gene>
<evidence type="ECO:0000256" key="5">
    <source>
        <dbReference type="ARBA" id="ARBA00023136"/>
    </source>
</evidence>
<keyword evidence="8" id="KW-1185">Reference proteome</keyword>
<feature type="transmembrane region" description="Helical" evidence="6">
    <location>
        <begin position="178"/>
        <end position="198"/>
    </location>
</feature>
<keyword evidence="4 6" id="KW-1133">Transmembrane helix</keyword>
<evidence type="ECO:0000256" key="3">
    <source>
        <dbReference type="ARBA" id="ARBA00022692"/>
    </source>
</evidence>
<feature type="transmembrane region" description="Helical" evidence="6">
    <location>
        <begin position="7"/>
        <end position="32"/>
    </location>
</feature>
<evidence type="ECO:0000256" key="2">
    <source>
        <dbReference type="ARBA" id="ARBA00022475"/>
    </source>
</evidence>
<dbReference type="AlphaFoldDB" id="A0A2Y9U274"/>
<feature type="transmembrane region" description="Helical" evidence="6">
    <location>
        <begin position="336"/>
        <end position="357"/>
    </location>
</feature>
<accession>A0A2Y9U274</accession>
<feature type="transmembrane region" description="Helical" evidence="6">
    <location>
        <begin position="44"/>
        <end position="64"/>
    </location>
</feature>
<dbReference type="CDD" id="cd13125">
    <property type="entry name" value="MATE_like_10"/>
    <property type="match status" value="1"/>
</dbReference>
<feature type="transmembrane region" description="Helical" evidence="6">
    <location>
        <begin position="265"/>
        <end position="285"/>
    </location>
</feature>
<name>A0A2Y9U274_9GAMM</name>
<feature type="transmembrane region" description="Helical" evidence="6">
    <location>
        <begin position="297"/>
        <end position="316"/>
    </location>
</feature>
<dbReference type="GO" id="GO:0009246">
    <property type="term" value="P:enterobacterial common antigen biosynthetic process"/>
    <property type="evidence" value="ECO:0007669"/>
    <property type="project" value="InterPro"/>
</dbReference>
<keyword evidence="2" id="KW-1003">Cell membrane</keyword>